<dbReference type="AlphaFoldDB" id="A0A381XJT4"/>
<proteinExistence type="predicted"/>
<keyword evidence="4" id="KW-0812">Transmembrane</keyword>
<feature type="domain" description="RsdA/BaiN/AoA(So)-like insert" evidence="6">
    <location>
        <begin position="214"/>
        <end position="365"/>
    </location>
</feature>
<evidence type="ECO:0008006" key="8">
    <source>
        <dbReference type="Google" id="ProtNLM"/>
    </source>
</evidence>
<comment type="cofactor">
    <cofactor evidence="1">
        <name>FAD</name>
        <dbReference type="ChEBI" id="CHEBI:57692"/>
    </cofactor>
</comment>
<accession>A0A381XJT4</accession>
<dbReference type="Gene3D" id="2.40.30.10">
    <property type="entry name" value="Translation factors"/>
    <property type="match status" value="1"/>
</dbReference>
<keyword evidence="2" id="KW-0285">Flavoprotein</keyword>
<evidence type="ECO:0000259" key="5">
    <source>
        <dbReference type="Pfam" id="PF03486"/>
    </source>
</evidence>
<dbReference type="InterPro" id="IPR023166">
    <property type="entry name" value="BaiN-like_dom_sf"/>
</dbReference>
<evidence type="ECO:0000259" key="6">
    <source>
        <dbReference type="Pfam" id="PF22780"/>
    </source>
</evidence>
<evidence type="ECO:0000256" key="3">
    <source>
        <dbReference type="ARBA" id="ARBA00022827"/>
    </source>
</evidence>
<feature type="transmembrane region" description="Helical" evidence="4">
    <location>
        <begin position="12"/>
        <end position="30"/>
    </location>
</feature>
<dbReference type="Gene3D" id="1.10.8.260">
    <property type="entry name" value="HI0933 insert domain-like"/>
    <property type="match status" value="1"/>
</dbReference>
<dbReference type="Pfam" id="PF03486">
    <property type="entry name" value="HI0933_like"/>
    <property type="match status" value="1"/>
</dbReference>
<evidence type="ECO:0000256" key="2">
    <source>
        <dbReference type="ARBA" id="ARBA00022630"/>
    </source>
</evidence>
<evidence type="ECO:0000313" key="7">
    <source>
        <dbReference type="EMBL" id="SVA65016.1"/>
    </source>
</evidence>
<keyword evidence="3" id="KW-0274">FAD</keyword>
<organism evidence="7">
    <name type="scientific">marine metagenome</name>
    <dbReference type="NCBI Taxonomy" id="408172"/>
    <lineage>
        <taxon>unclassified sequences</taxon>
        <taxon>metagenomes</taxon>
        <taxon>ecological metagenomes</taxon>
    </lineage>
</organism>
<dbReference type="PANTHER" id="PTHR42887:SF2">
    <property type="entry name" value="OS12G0638800 PROTEIN"/>
    <property type="match status" value="1"/>
</dbReference>
<dbReference type="InterPro" id="IPR004792">
    <property type="entry name" value="BaiN-like"/>
</dbReference>
<dbReference type="PANTHER" id="PTHR42887">
    <property type="entry name" value="OS12G0638800 PROTEIN"/>
    <property type="match status" value="1"/>
</dbReference>
<dbReference type="Gene3D" id="3.50.50.60">
    <property type="entry name" value="FAD/NAD(P)-binding domain"/>
    <property type="match status" value="1"/>
</dbReference>
<protein>
    <recommendedName>
        <fullName evidence="8">FAD-dependent oxidoreductase 2 FAD binding domain-containing protein</fullName>
    </recommendedName>
</protein>
<dbReference type="InterPro" id="IPR055178">
    <property type="entry name" value="RsdA/BaiN/AoA(So)-like_dom"/>
</dbReference>
<dbReference type="EMBL" id="UINC01015440">
    <property type="protein sequence ID" value="SVA65016.1"/>
    <property type="molecule type" value="Genomic_DNA"/>
</dbReference>
<dbReference type="SUPFAM" id="SSF51905">
    <property type="entry name" value="FAD/NAD(P)-binding domain"/>
    <property type="match status" value="1"/>
</dbReference>
<dbReference type="SUPFAM" id="SSF160996">
    <property type="entry name" value="HI0933 insert domain-like"/>
    <property type="match status" value="1"/>
</dbReference>
<sequence>MICDSQTRKYDVVILGAGAAGLMAGLTAGFRGRSVLILERSNMVGKKILMSGGGRCNFTNQYVDYDNFLSENSHFCIGALNGYTANDFIQMVDRHNIQYEIRKHNQLFCINSSSDILEMLLAECSLAGVEIETHSTIGSISYLEPQKENDKDDQYSYVLNSQYNGKRKRVRSDKISCKSLVIATGGLSVPTLGGSGFGYDLATKFSLDITDLSAGLVPFTFSGNIHTMVKRLSGVSTYVDVTCNGKTFREHILFTHRGLSGPAILQISNYWTAGQSISIDLFPDQNVTDQLLKQNENQSRILIKTYLSRFLPRSLVNELQTMFWPNFARTPISEVPDKSLILIGSKLTKWTLIPAGTEGYRTAEVTRGGVSTEKISSKTMEVKGQPGLYFVGEVLDITGHLGGFNFQWAWSSGYAAGLYA</sequence>
<dbReference type="InterPro" id="IPR057661">
    <property type="entry name" value="RsdA/BaiN/AoA(So)_Rossmann"/>
</dbReference>
<dbReference type="Pfam" id="PF22780">
    <property type="entry name" value="HI0933_like_1st"/>
    <property type="match status" value="1"/>
</dbReference>
<dbReference type="InterPro" id="IPR036188">
    <property type="entry name" value="FAD/NAD-bd_sf"/>
</dbReference>
<feature type="domain" description="RsdA/BaiN/AoA(So)-like Rossmann fold-like" evidence="5">
    <location>
        <begin position="11"/>
        <end position="417"/>
    </location>
</feature>
<evidence type="ECO:0000256" key="1">
    <source>
        <dbReference type="ARBA" id="ARBA00001974"/>
    </source>
</evidence>
<reference evidence="7" key="1">
    <citation type="submission" date="2018-05" db="EMBL/GenBank/DDBJ databases">
        <authorList>
            <person name="Lanie J.A."/>
            <person name="Ng W.-L."/>
            <person name="Kazmierczak K.M."/>
            <person name="Andrzejewski T.M."/>
            <person name="Davidsen T.M."/>
            <person name="Wayne K.J."/>
            <person name="Tettelin H."/>
            <person name="Glass J.I."/>
            <person name="Rusch D."/>
            <person name="Podicherti R."/>
            <person name="Tsui H.-C.T."/>
            <person name="Winkler M.E."/>
        </authorList>
    </citation>
    <scope>NUCLEOTIDE SEQUENCE</scope>
</reference>
<evidence type="ECO:0000256" key="4">
    <source>
        <dbReference type="SAM" id="Phobius"/>
    </source>
</evidence>
<keyword evidence="4" id="KW-0472">Membrane</keyword>
<gene>
    <name evidence="7" type="ORF">METZ01_LOCUS117870</name>
</gene>
<name>A0A381XJT4_9ZZZZ</name>
<dbReference type="NCBIfam" id="TIGR00275">
    <property type="entry name" value="aminoacetone oxidase family FAD-binding enzyme"/>
    <property type="match status" value="1"/>
</dbReference>
<keyword evidence="4" id="KW-1133">Transmembrane helix</keyword>